<dbReference type="AlphaFoldDB" id="A0A6J7D0X1"/>
<proteinExistence type="predicted"/>
<sequence>MVGGAEGTIYVQGPDATPIAEPASSERIVMAWGRQGDVLAYIGNVPYQSVEANGIDGELTVKNVSGPETATPDPMGSDLWVEQFEAEKTLSQDVTTPKGNLILIATDGALPAPKAITITWKMDVDRSVPTTLFYGGLGVALVGGIFYFLGWLADRRKHRHRQGRMPKAPRPPKWRPGRQPLEPRRRGGRRALPFIAWVLGVPVMLSGCSVFPDLSPEPLPIVKASPRGVAVTAAQFDRILGEIVATLAAADEQRAENIAATRLDGAALRFRVAQYKVRAENENLADLFAIPDGKVRLLLPQKTISWPRSVFAVIDDSEDLDAPSVAVVMTQNSPRENYKVNYTIALEPGAKIPPVSSPESGAAVLYGETELLSVTPTQAIEHYGDLLISGTKSAFANDFAGDSLQTQIGADSKAKRIKELGQTAKFTWKDSSTDDVPLVFATAESGALMMVTLQEKEIVKPAVPGAAITTTGAVKVLSTITSSMTGIEADYQYQLLFYVPSLGSTEKIRLLGYSYALTSALKLP</sequence>
<keyword evidence="2" id="KW-0472">Membrane</keyword>
<gene>
    <name evidence="4" type="ORF">UFOPK3339_00541</name>
</gene>
<name>A0A6J7D0X1_9ZZZZ</name>
<feature type="transmembrane region" description="Helical" evidence="2">
    <location>
        <begin position="132"/>
        <end position="153"/>
    </location>
</feature>
<keyword evidence="2" id="KW-0812">Transmembrane</keyword>
<evidence type="ECO:0000256" key="1">
    <source>
        <dbReference type="SAM" id="MobiDB-lite"/>
    </source>
</evidence>
<organism evidence="4">
    <name type="scientific">freshwater metagenome</name>
    <dbReference type="NCBI Taxonomy" id="449393"/>
    <lineage>
        <taxon>unclassified sequences</taxon>
        <taxon>metagenomes</taxon>
        <taxon>ecological metagenomes</taxon>
    </lineage>
</organism>
<dbReference type="InterPro" id="IPR058407">
    <property type="entry name" value="DUF8094"/>
</dbReference>
<dbReference type="Pfam" id="PF26366">
    <property type="entry name" value="DUF8094"/>
    <property type="match status" value="1"/>
</dbReference>
<evidence type="ECO:0000313" key="4">
    <source>
        <dbReference type="EMBL" id="CAB4863821.1"/>
    </source>
</evidence>
<dbReference type="EMBL" id="CAFBLF010000064">
    <property type="protein sequence ID" value="CAB4863821.1"/>
    <property type="molecule type" value="Genomic_DNA"/>
</dbReference>
<evidence type="ECO:0000256" key="2">
    <source>
        <dbReference type="SAM" id="Phobius"/>
    </source>
</evidence>
<evidence type="ECO:0000259" key="3">
    <source>
        <dbReference type="Pfam" id="PF26366"/>
    </source>
</evidence>
<accession>A0A6J7D0X1</accession>
<keyword evidence="2" id="KW-1133">Transmembrane helix</keyword>
<reference evidence="4" key="1">
    <citation type="submission" date="2020-05" db="EMBL/GenBank/DDBJ databases">
        <authorList>
            <person name="Chiriac C."/>
            <person name="Salcher M."/>
            <person name="Ghai R."/>
            <person name="Kavagutti S V."/>
        </authorList>
    </citation>
    <scope>NUCLEOTIDE SEQUENCE</scope>
</reference>
<feature type="transmembrane region" description="Helical" evidence="2">
    <location>
        <begin position="191"/>
        <end position="212"/>
    </location>
</feature>
<feature type="region of interest" description="Disordered" evidence="1">
    <location>
        <begin position="160"/>
        <end position="185"/>
    </location>
</feature>
<protein>
    <submittedName>
        <fullName evidence="4">Unannotated protein</fullName>
    </submittedName>
</protein>
<feature type="domain" description="DUF8094" evidence="3">
    <location>
        <begin position="230"/>
        <end position="520"/>
    </location>
</feature>